<sequence length="19" mass="2366">MSVRRAFKSSKNYYHQYLS</sequence>
<proteinExistence type="predicted"/>
<keyword evidence="2" id="KW-1185">Reference proteome</keyword>
<evidence type="ECO:0000313" key="1">
    <source>
        <dbReference type="EMBL" id="WMV30691.1"/>
    </source>
</evidence>
<reference evidence="1" key="1">
    <citation type="submission" date="2023-08" db="EMBL/GenBank/DDBJ databases">
        <title>A de novo genome assembly of Solanum verrucosum Schlechtendal, a Mexican diploid species geographically isolated from the other diploid A-genome species in potato relatives.</title>
        <authorList>
            <person name="Hosaka K."/>
        </authorList>
    </citation>
    <scope>NUCLEOTIDE SEQUENCE</scope>
    <source>
        <tissue evidence="1">Young leaves</tissue>
    </source>
</reference>
<protein>
    <submittedName>
        <fullName evidence="1">Uncharacterized protein</fullName>
    </submittedName>
</protein>
<dbReference type="Proteomes" id="UP001234989">
    <property type="component" value="Chromosome 5"/>
</dbReference>
<dbReference type="AlphaFoldDB" id="A0AAF0QWD1"/>
<accession>A0AAF0QWD1</accession>
<evidence type="ECO:0000313" key="2">
    <source>
        <dbReference type="Proteomes" id="UP001234989"/>
    </source>
</evidence>
<name>A0AAF0QWD1_SOLVR</name>
<dbReference type="EMBL" id="CP133616">
    <property type="protein sequence ID" value="WMV30691.1"/>
    <property type="molecule type" value="Genomic_DNA"/>
</dbReference>
<organism evidence="1 2">
    <name type="scientific">Solanum verrucosum</name>
    <dbReference type="NCBI Taxonomy" id="315347"/>
    <lineage>
        <taxon>Eukaryota</taxon>
        <taxon>Viridiplantae</taxon>
        <taxon>Streptophyta</taxon>
        <taxon>Embryophyta</taxon>
        <taxon>Tracheophyta</taxon>
        <taxon>Spermatophyta</taxon>
        <taxon>Magnoliopsida</taxon>
        <taxon>eudicotyledons</taxon>
        <taxon>Gunneridae</taxon>
        <taxon>Pentapetalae</taxon>
        <taxon>asterids</taxon>
        <taxon>lamiids</taxon>
        <taxon>Solanales</taxon>
        <taxon>Solanaceae</taxon>
        <taxon>Solanoideae</taxon>
        <taxon>Solaneae</taxon>
        <taxon>Solanum</taxon>
    </lineage>
</organism>
<gene>
    <name evidence="1" type="ORF">MTR67_024076</name>
</gene>